<keyword evidence="3" id="KW-0812">Transmembrane</keyword>
<gene>
    <name evidence="4" type="ORF">CHC_T00003467001</name>
</gene>
<protein>
    <submittedName>
        <fullName evidence="4">Uncharacterized protein</fullName>
    </submittedName>
</protein>
<evidence type="ECO:0000256" key="3">
    <source>
        <dbReference type="SAM" id="Phobius"/>
    </source>
</evidence>
<evidence type="ECO:0000256" key="2">
    <source>
        <dbReference type="SAM" id="MobiDB-lite"/>
    </source>
</evidence>
<keyword evidence="1" id="KW-0175">Coiled coil</keyword>
<dbReference type="Gramene" id="CDF35422">
    <property type="protein sequence ID" value="CDF35422"/>
    <property type="gene ID" value="CHC_T00003467001"/>
</dbReference>
<proteinExistence type="predicted"/>
<dbReference type="Proteomes" id="UP000012073">
    <property type="component" value="Unassembled WGS sequence"/>
</dbReference>
<feature type="region of interest" description="Disordered" evidence="2">
    <location>
        <begin position="194"/>
        <end position="260"/>
    </location>
</feature>
<organism evidence="4 5">
    <name type="scientific">Chondrus crispus</name>
    <name type="common">Carrageen Irish moss</name>
    <name type="synonym">Polymorpha crispa</name>
    <dbReference type="NCBI Taxonomy" id="2769"/>
    <lineage>
        <taxon>Eukaryota</taxon>
        <taxon>Rhodophyta</taxon>
        <taxon>Florideophyceae</taxon>
        <taxon>Rhodymeniophycidae</taxon>
        <taxon>Gigartinales</taxon>
        <taxon>Gigartinaceae</taxon>
        <taxon>Chondrus</taxon>
    </lineage>
</organism>
<reference evidence="5" key="1">
    <citation type="journal article" date="2013" name="Proc. Natl. Acad. Sci. U.S.A.">
        <title>Genome structure and metabolic features in the red seaweed Chondrus crispus shed light on evolution of the Archaeplastida.</title>
        <authorList>
            <person name="Collen J."/>
            <person name="Porcel B."/>
            <person name="Carre W."/>
            <person name="Ball S.G."/>
            <person name="Chaparro C."/>
            <person name="Tonon T."/>
            <person name="Barbeyron T."/>
            <person name="Michel G."/>
            <person name="Noel B."/>
            <person name="Valentin K."/>
            <person name="Elias M."/>
            <person name="Artiguenave F."/>
            <person name="Arun A."/>
            <person name="Aury J.M."/>
            <person name="Barbosa-Neto J.F."/>
            <person name="Bothwell J.H."/>
            <person name="Bouget F.Y."/>
            <person name="Brillet L."/>
            <person name="Cabello-Hurtado F."/>
            <person name="Capella-Gutierrez S."/>
            <person name="Charrier B."/>
            <person name="Cladiere L."/>
            <person name="Cock J.M."/>
            <person name="Coelho S.M."/>
            <person name="Colleoni C."/>
            <person name="Czjzek M."/>
            <person name="Da Silva C."/>
            <person name="Delage L."/>
            <person name="Denoeud F."/>
            <person name="Deschamps P."/>
            <person name="Dittami S.M."/>
            <person name="Gabaldon T."/>
            <person name="Gachon C.M."/>
            <person name="Groisillier A."/>
            <person name="Herve C."/>
            <person name="Jabbari K."/>
            <person name="Katinka M."/>
            <person name="Kloareg B."/>
            <person name="Kowalczyk N."/>
            <person name="Labadie K."/>
            <person name="Leblanc C."/>
            <person name="Lopez P.J."/>
            <person name="McLachlan D.H."/>
            <person name="Meslet-Cladiere L."/>
            <person name="Moustafa A."/>
            <person name="Nehr Z."/>
            <person name="Nyvall Collen P."/>
            <person name="Panaud O."/>
            <person name="Partensky F."/>
            <person name="Poulain J."/>
            <person name="Rensing S.A."/>
            <person name="Rousvoal S."/>
            <person name="Samson G."/>
            <person name="Symeonidi A."/>
            <person name="Weissenbach J."/>
            <person name="Zambounis A."/>
            <person name="Wincker P."/>
            <person name="Boyen C."/>
        </authorList>
    </citation>
    <scope>NUCLEOTIDE SEQUENCE [LARGE SCALE GENOMIC DNA]</scope>
    <source>
        <strain evidence="5">cv. Stackhouse</strain>
    </source>
</reference>
<dbReference type="EMBL" id="HG001729">
    <property type="protein sequence ID" value="CDF35422.1"/>
    <property type="molecule type" value="Genomic_DNA"/>
</dbReference>
<feature type="compositionally biased region" description="Acidic residues" evidence="2">
    <location>
        <begin position="195"/>
        <end position="207"/>
    </location>
</feature>
<feature type="coiled-coil region" evidence="1">
    <location>
        <begin position="145"/>
        <end position="182"/>
    </location>
</feature>
<evidence type="ECO:0000313" key="4">
    <source>
        <dbReference type="EMBL" id="CDF35422.1"/>
    </source>
</evidence>
<feature type="compositionally biased region" description="Acidic residues" evidence="2">
    <location>
        <begin position="214"/>
        <end position="223"/>
    </location>
</feature>
<sequence>MSRELQSYFYHIGLPFFVDATADVMLAFVPTVALPRGRAPSTFAPWVCAAGSPAEKKDAAWRVAPKRPAPARIAGAFLSTVALAFVQFGRVPRVYAETKTPTPAPAKQLRYDGRQELDGGEKAMSLTLTAGTFAGLLVWAWKRNRKEDELENVRIKEEVERLDKLKAEFIDVEEDEETMDDEDLLASLKQRIGDTEEGDEEGEEGGEESVSVVEGEEGSDETEGQQAEGDTDVATSDSLDMLKRMWEATDGDDEAKKDKS</sequence>
<feature type="transmembrane region" description="Helical" evidence="3">
    <location>
        <begin position="12"/>
        <end position="34"/>
    </location>
</feature>
<evidence type="ECO:0000313" key="5">
    <source>
        <dbReference type="Proteomes" id="UP000012073"/>
    </source>
</evidence>
<evidence type="ECO:0000256" key="1">
    <source>
        <dbReference type="SAM" id="Coils"/>
    </source>
</evidence>
<dbReference type="GeneID" id="17322940"/>
<keyword evidence="5" id="KW-1185">Reference proteome</keyword>
<dbReference type="OrthoDB" id="10613642at2759"/>
<accession>R7QA76</accession>
<name>R7QA76_CHOCR</name>
<dbReference type="AlphaFoldDB" id="R7QA76"/>
<dbReference type="RefSeq" id="XP_005715241.1">
    <property type="nucleotide sequence ID" value="XM_005715184.1"/>
</dbReference>
<keyword evidence="3" id="KW-1133">Transmembrane helix</keyword>
<dbReference type="KEGG" id="ccp:CHC_T00003467001"/>
<keyword evidence="3" id="KW-0472">Membrane</keyword>